<comment type="caution">
    <text evidence="2">The sequence shown here is derived from an EMBL/GenBank/DDBJ whole genome shotgun (WGS) entry which is preliminary data.</text>
</comment>
<proteinExistence type="predicted"/>
<keyword evidence="3" id="KW-1185">Reference proteome</keyword>
<organism evidence="2 3">
    <name type="scientific">Castilleja foliolosa</name>
    <dbReference type="NCBI Taxonomy" id="1961234"/>
    <lineage>
        <taxon>Eukaryota</taxon>
        <taxon>Viridiplantae</taxon>
        <taxon>Streptophyta</taxon>
        <taxon>Embryophyta</taxon>
        <taxon>Tracheophyta</taxon>
        <taxon>Spermatophyta</taxon>
        <taxon>Magnoliopsida</taxon>
        <taxon>eudicotyledons</taxon>
        <taxon>Gunneridae</taxon>
        <taxon>Pentapetalae</taxon>
        <taxon>asterids</taxon>
        <taxon>lamiids</taxon>
        <taxon>Lamiales</taxon>
        <taxon>Orobanchaceae</taxon>
        <taxon>Pedicularideae</taxon>
        <taxon>Castillejinae</taxon>
        <taxon>Castilleja</taxon>
    </lineage>
</organism>
<gene>
    <name evidence="2" type="ORF">CASFOL_020230</name>
</gene>
<dbReference type="AlphaFoldDB" id="A0ABD3D097"/>
<name>A0ABD3D097_9LAMI</name>
<feature type="region of interest" description="Disordered" evidence="1">
    <location>
        <begin position="1"/>
        <end position="29"/>
    </location>
</feature>
<feature type="compositionally biased region" description="Gly residues" evidence="1">
    <location>
        <begin position="14"/>
        <end position="29"/>
    </location>
</feature>
<dbReference type="EMBL" id="JAVIJP010000027">
    <property type="protein sequence ID" value="KAL3635683.1"/>
    <property type="molecule type" value="Genomic_DNA"/>
</dbReference>
<evidence type="ECO:0000256" key="1">
    <source>
        <dbReference type="SAM" id="MobiDB-lite"/>
    </source>
</evidence>
<evidence type="ECO:0000313" key="2">
    <source>
        <dbReference type="EMBL" id="KAL3635683.1"/>
    </source>
</evidence>
<evidence type="ECO:0000313" key="3">
    <source>
        <dbReference type="Proteomes" id="UP001632038"/>
    </source>
</evidence>
<dbReference type="Proteomes" id="UP001632038">
    <property type="component" value="Unassembled WGS sequence"/>
</dbReference>
<reference evidence="3" key="1">
    <citation type="journal article" date="2024" name="IScience">
        <title>Strigolactones Initiate the Formation of Haustorium-like Structures in Castilleja.</title>
        <authorList>
            <person name="Buerger M."/>
            <person name="Peterson D."/>
            <person name="Chory J."/>
        </authorList>
    </citation>
    <scope>NUCLEOTIDE SEQUENCE [LARGE SCALE GENOMIC DNA]</scope>
</reference>
<sequence length="61" mass="6032">MRGGLFHSPDTGEGQSGGGSAGLVAAGGEGGGEAEVRMRIVDSAHASARGGGGLWTHFIFF</sequence>
<protein>
    <submittedName>
        <fullName evidence="2">Uncharacterized protein</fullName>
    </submittedName>
</protein>
<accession>A0ABD3D097</accession>